<gene>
    <name evidence="7" type="ORF">FH971_12135</name>
</gene>
<reference evidence="7 8" key="1">
    <citation type="submission" date="2019-06" db="EMBL/GenBank/DDBJ databases">
        <title>The genome of Shewanella sp. SM1901.</title>
        <authorList>
            <person name="Cha Q."/>
        </authorList>
    </citation>
    <scope>NUCLEOTIDE SEQUENCE [LARGE SCALE GENOMIC DNA]</scope>
    <source>
        <strain evidence="7 8">SM1901</strain>
    </source>
</reference>
<dbReference type="InterPro" id="IPR017867">
    <property type="entry name" value="Tyr_phospatase_low_mol_wt"/>
</dbReference>
<evidence type="ECO:0000256" key="2">
    <source>
        <dbReference type="ARBA" id="ARBA00013064"/>
    </source>
</evidence>
<keyword evidence="8" id="KW-1185">Reference proteome</keyword>
<dbReference type="EC" id="3.1.3.48" evidence="2"/>
<dbReference type="InterPro" id="IPR036196">
    <property type="entry name" value="Ptyr_pPase_sf"/>
</dbReference>
<evidence type="ECO:0000313" key="8">
    <source>
        <dbReference type="Proteomes" id="UP000319809"/>
    </source>
</evidence>
<evidence type="ECO:0000256" key="1">
    <source>
        <dbReference type="ARBA" id="ARBA00011063"/>
    </source>
</evidence>
<dbReference type="InterPro" id="IPR050438">
    <property type="entry name" value="LMW_PTPase"/>
</dbReference>
<dbReference type="PRINTS" id="PR00719">
    <property type="entry name" value="LMWPTPASE"/>
</dbReference>
<accession>A0A4Y5YFU1</accession>
<dbReference type="GO" id="GO:0004725">
    <property type="term" value="F:protein tyrosine phosphatase activity"/>
    <property type="evidence" value="ECO:0007669"/>
    <property type="project" value="UniProtKB-EC"/>
</dbReference>
<keyword evidence="4" id="KW-0904">Protein phosphatase</keyword>
<dbReference type="Gene3D" id="3.40.50.2300">
    <property type="match status" value="1"/>
</dbReference>
<dbReference type="KEGG" id="spol:FH971_12135"/>
<dbReference type="AlphaFoldDB" id="A0A4Y5YFU1"/>
<feature type="active site" description="Proton donor" evidence="5">
    <location>
        <position position="131"/>
    </location>
</feature>
<evidence type="ECO:0000256" key="5">
    <source>
        <dbReference type="PIRSR" id="PIRSR617867-1"/>
    </source>
</evidence>
<evidence type="ECO:0000313" key="7">
    <source>
        <dbReference type="EMBL" id="QDE31651.1"/>
    </source>
</evidence>
<name>A0A4Y5YFU1_9GAMM</name>
<feature type="active site" evidence="5">
    <location>
        <position position="23"/>
    </location>
</feature>
<dbReference type="PANTHER" id="PTHR11717:SF7">
    <property type="entry name" value="LOW MOLECULAR WEIGHT PHOSPHOTYROSINE PROTEIN PHOSPHATASE"/>
    <property type="match status" value="1"/>
</dbReference>
<organism evidence="7 8">
    <name type="scientific">Shewanella polaris</name>
    <dbReference type="NCBI Taxonomy" id="2588449"/>
    <lineage>
        <taxon>Bacteria</taxon>
        <taxon>Pseudomonadati</taxon>
        <taxon>Pseudomonadota</taxon>
        <taxon>Gammaproteobacteria</taxon>
        <taxon>Alteromonadales</taxon>
        <taxon>Shewanellaceae</taxon>
        <taxon>Shewanella</taxon>
    </lineage>
</organism>
<evidence type="ECO:0000256" key="3">
    <source>
        <dbReference type="ARBA" id="ARBA00022801"/>
    </source>
</evidence>
<feature type="domain" description="Phosphotyrosine protein phosphatase I" evidence="6">
    <location>
        <begin position="11"/>
        <end position="157"/>
    </location>
</feature>
<dbReference type="EMBL" id="CP041036">
    <property type="protein sequence ID" value="QDE31651.1"/>
    <property type="molecule type" value="Genomic_DNA"/>
</dbReference>
<sequence>MIKDVYLAKINSVLFVCMGNICRSPTAEAVFKQQAERHNLQLNIDSAGTMAYHKGNAPDHRSVVAGVKRGLDFSGMKARQVSNSDFEDFDLILAADEANLADLLERCPTDYQYKLHLILAFADSEEQEVPDPYYGGEMGFELVIDLLEASLTALAAQLVAAKNRL</sequence>
<feature type="active site" description="Nucleophile" evidence="5">
    <location>
        <position position="17"/>
    </location>
</feature>
<comment type="similarity">
    <text evidence="1">Belongs to the low molecular weight phosphotyrosine protein phosphatase family.</text>
</comment>
<evidence type="ECO:0000256" key="4">
    <source>
        <dbReference type="ARBA" id="ARBA00022912"/>
    </source>
</evidence>
<dbReference type="SUPFAM" id="SSF52788">
    <property type="entry name" value="Phosphotyrosine protein phosphatases I"/>
    <property type="match status" value="1"/>
</dbReference>
<dbReference type="Proteomes" id="UP000319809">
    <property type="component" value="Chromosome"/>
</dbReference>
<dbReference type="SMART" id="SM00226">
    <property type="entry name" value="LMWPc"/>
    <property type="match status" value="1"/>
</dbReference>
<keyword evidence="3" id="KW-0378">Hydrolase</keyword>
<dbReference type="Pfam" id="PF01451">
    <property type="entry name" value="LMWPc"/>
    <property type="match status" value="1"/>
</dbReference>
<dbReference type="CDD" id="cd16343">
    <property type="entry name" value="LMWPTP"/>
    <property type="match status" value="1"/>
</dbReference>
<protein>
    <recommendedName>
        <fullName evidence="2">protein-tyrosine-phosphatase</fullName>
        <ecNumber evidence="2">3.1.3.48</ecNumber>
    </recommendedName>
</protein>
<dbReference type="RefSeq" id="WP_140234464.1">
    <property type="nucleotide sequence ID" value="NZ_CP041036.1"/>
</dbReference>
<proteinExistence type="inferred from homology"/>
<dbReference type="PANTHER" id="PTHR11717">
    <property type="entry name" value="LOW MOLECULAR WEIGHT PROTEIN TYROSINE PHOSPHATASE"/>
    <property type="match status" value="1"/>
</dbReference>
<evidence type="ECO:0000259" key="6">
    <source>
        <dbReference type="SMART" id="SM00226"/>
    </source>
</evidence>
<dbReference type="InterPro" id="IPR023485">
    <property type="entry name" value="Ptyr_pPase"/>
</dbReference>